<dbReference type="EMBL" id="CP061281">
    <property type="protein sequence ID" value="QNS04441.1"/>
    <property type="molecule type" value="Genomic_DNA"/>
</dbReference>
<organism evidence="13 14">
    <name type="scientific">Streptomyces xanthii</name>
    <dbReference type="NCBI Taxonomy" id="2768069"/>
    <lineage>
        <taxon>Bacteria</taxon>
        <taxon>Bacillati</taxon>
        <taxon>Actinomycetota</taxon>
        <taxon>Actinomycetes</taxon>
        <taxon>Kitasatosporales</taxon>
        <taxon>Streptomycetaceae</taxon>
        <taxon>Streptomyces</taxon>
    </lineage>
</organism>
<protein>
    <submittedName>
        <fullName evidence="13">M48 family metalloprotease</fullName>
    </submittedName>
</protein>
<evidence type="ECO:0000256" key="10">
    <source>
        <dbReference type="ARBA" id="ARBA00023136"/>
    </source>
</evidence>
<dbReference type="Gene3D" id="3.30.2010.10">
    <property type="entry name" value="Metalloproteases ('zincins'), catalytic domain"/>
    <property type="match status" value="1"/>
</dbReference>
<evidence type="ECO:0000256" key="5">
    <source>
        <dbReference type="ARBA" id="ARBA00022723"/>
    </source>
</evidence>
<keyword evidence="8 11" id="KW-1133">Transmembrane helix</keyword>
<dbReference type="GO" id="GO:0004222">
    <property type="term" value="F:metalloendopeptidase activity"/>
    <property type="evidence" value="ECO:0007669"/>
    <property type="project" value="InterPro"/>
</dbReference>
<dbReference type="GO" id="GO:0046872">
    <property type="term" value="F:metal ion binding"/>
    <property type="evidence" value="ECO:0007669"/>
    <property type="project" value="UniProtKB-KW"/>
</dbReference>
<accession>A0A7H1B6T6</accession>
<name>A0A7H1B6T6_9ACTN</name>
<keyword evidence="6" id="KW-0378">Hydrolase</keyword>
<evidence type="ECO:0000256" key="8">
    <source>
        <dbReference type="ARBA" id="ARBA00022989"/>
    </source>
</evidence>
<dbReference type="PANTHER" id="PTHR43221:SF2">
    <property type="entry name" value="PROTEASE HTPX HOMOLOG"/>
    <property type="match status" value="1"/>
</dbReference>
<dbReference type="InterPro" id="IPR001915">
    <property type="entry name" value="Peptidase_M48"/>
</dbReference>
<keyword evidence="10 11" id="KW-0472">Membrane</keyword>
<keyword evidence="5" id="KW-0479">Metal-binding</keyword>
<feature type="transmembrane region" description="Helical" evidence="11">
    <location>
        <begin position="42"/>
        <end position="65"/>
    </location>
</feature>
<evidence type="ECO:0000256" key="6">
    <source>
        <dbReference type="ARBA" id="ARBA00022801"/>
    </source>
</evidence>
<feature type="transmembrane region" description="Helical" evidence="11">
    <location>
        <begin position="12"/>
        <end position="36"/>
    </location>
</feature>
<keyword evidence="7" id="KW-0862">Zinc</keyword>
<dbReference type="AlphaFoldDB" id="A0A7H1B6T6"/>
<evidence type="ECO:0000259" key="12">
    <source>
        <dbReference type="Pfam" id="PF01435"/>
    </source>
</evidence>
<keyword evidence="3 13" id="KW-0645">Protease</keyword>
<gene>
    <name evidence="13" type="ORF">IAG42_12975</name>
</gene>
<keyword evidence="4 11" id="KW-0812">Transmembrane</keyword>
<reference evidence="13 14" key="1">
    <citation type="submission" date="2020-09" db="EMBL/GenBank/DDBJ databases">
        <title>A novel species.</title>
        <authorList>
            <person name="Gao J."/>
        </authorList>
    </citation>
    <scope>NUCLEOTIDE SEQUENCE [LARGE SCALE GENOMIC DNA]</scope>
    <source>
        <strain evidence="13 14">CRXT-Y-14</strain>
    </source>
</reference>
<keyword evidence="2" id="KW-1003">Cell membrane</keyword>
<dbReference type="KEGG" id="sxn:IAG42_12975"/>
<dbReference type="Pfam" id="PF01435">
    <property type="entry name" value="Peptidase_M48"/>
    <property type="match status" value="1"/>
</dbReference>
<evidence type="ECO:0000313" key="13">
    <source>
        <dbReference type="EMBL" id="QNS04441.1"/>
    </source>
</evidence>
<evidence type="ECO:0000256" key="7">
    <source>
        <dbReference type="ARBA" id="ARBA00022833"/>
    </source>
</evidence>
<evidence type="ECO:0000256" key="11">
    <source>
        <dbReference type="SAM" id="Phobius"/>
    </source>
</evidence>
<evidence type="ECO:0000256" key="9">
    <source>
        <dbReference type="ARBA" id="ARBA00023049"/>
    </source>
</evidence>
<comment type="cofactor">
    <cofactor evidence="1">
        <name>Zn(2+)</name>
        <dbReference type="ChEBI" id="CHEBI:29105"/>
    </cofactor>
</comment>
<dbReference type="GO" id="GO:0006508">
    <property type="term" value="P:proteolysis"/>
    <property type="evidence" value="ECO:0007669"/>
    <property type="project" value="UniProtKB-KW"/>
</dbReference>
<evidence type="ECO:0000256" key="4">
    <source>
        <dbReference type="ARBA" id="ARBA00022692"/>
    </source>
</evidence>
<evidence type="ECO:0000256" key="2">
    <source>
        <dbReference type="ARBA" id="ARBA00022475"/>
    </source>
</evidence>
<proteinExistence type="predicted"/>
<evidence type="ECO:0000256" key="3">
    <source>
        <dbReference type="ARBA" id="ARBA00022670"/>
    </source>
</evidence>
<dbReference type="PANTHER" id="PTHR43221">
    <property type="entry name" value="PROTEASE HTPX"/>
    <property type="match status" value="1"/>
</dbReference>
<dbReference type="CDD" id="cd07328">
    <property type="entry name" value="M48_Ste24p_like"/>
    <property type="match status" value="1"/>
</dbReference>
<dbReference type="Proteomes" id="UP000516428">
    <property type="component" value="Chromosome"/>
</dbReference>
<evidence type="ECO:0000313" key="14">
    <source>
        <dbReference type="Proteomes" id="UP000516428"/>
    </source>
</evidence>
<dbReference type="InterPro" id="IPR050083">
    <property type="entry name" value="HtpX_protease"/>
</dbReference>
<evidence type="ECO:0000256" key="1">
    <source>
        <dbReference type="ARBA" id="ARBA00001947"/>
    </source>
</evidence>
<sequence>MGSTLRAVRALVLLLGFYLVGLVLLGALGALDWWIIGGGHGGAALKIVVVSVIVAIPIVQGMFAVRSPRFEPPADGLRVDEHQEPRLWATVRRLAEETGTRAPGEIYLVPRVNAAVYEESRLLGLFPGRRVLLIGAPLLTGLDEAQLIGVLAHEFGHYSHSDTRLGAISRRGFEQISRTVGTLLERSAAKQAGEREKAEAKEAKRVAKGKKAREVSAGSAGITFRLAARPFIWYGQFYVRVMRGTMRRQEYAADLAAARIAGRDATASALREIPVLDSAFDFYMDAYATLGAQAGLLPPHGEVYGGLGRLLDARSGELDVLRGELPDEEPSPYDTHPPIADRVARIEALPDDGRRAHTAGPALGLLADPAAAFAALEQASLTPRALGLRRAEDWPHLVHEAMASYTDASAEPLRQAVREATGGDGSLASVLAAIEAGALWQLAERLPKSQEAASATGRAAREFARPRLHAMLRDLLVTELIASGAARFELSWTGPATLHLPEGQGARLQPALEAAVADVPNTSGVRDLLATQATV</sequence>
<keyword evidence="14" id="KW-1185">Reference proteome</keyword>
<keyword evidence="9 13" id="KW-0482">Metalloprotease</keyword>
<feature type="domain" description="Peptidase M48" evidence="12">
    <location>
        <begin position="82"/>
        <end position="348"/>
    </location>
</feature>